<organism evidence="2 3">
    <name type="scientific">Aureibaculum algae</name>
    <dbReference type="NCBI Taxonomy" id="2584122"/>
    <lineage>
        <taxon>Bacteria</taxon>
        <taxon>Pseudomonadati</taxon>
        <taxon>Bacteroidota</taxon>
        <taxon>Flavobacteriia</taxon>
        <taxon>Flavobacteriales</taxon>
        <taxon>Flavobacteriaceae</taxon>
        <taxon>Aureibaculum</taxon>
    </lineage>
</organism>
<dbReference type="RefSeq" id="WP_138951994.1">
    <property type="nucleotide sequence ID" value="NZ_CP040749.1"/>
</dbReference>
<dbReference type="Proteomes" id="UP000306229">
    <property type="component" value="Chromosome"/>
</dbReference>
<protein>
    <submittedName>
        <fullName evidence="2">Uncharacterized protein</fullName>
    </submittedName>
</protein>
<sequence length="73" mass="8901">MKNLRRFFEYGYLVIGIILFVDGIYRFNKPGERSNSYFLLIFAVLAIFMYFFKKHFRKKIEAGQYQKENDQTK</sequence>
<evidence type="ECO:0000256" key="1">
    <source>
        <dbReference type="SAM" id="Phobius"/>
    </source>
</evidence>
<name>A0A5B7TZK4_9FLAO</name>
<accession>A0A5B7TZK4</accession>
<dbReference type="OrthoDB" id="1151040at2"/>
<keyword evidence="1" id="KW-0472">Membrane</keyword>
<keyword evidence="1" id="KW-0812">Transmembrane</keyword>
<proteinExistence type="predicted"/>
<reference evidence="2 3" key="1">
    <citation type="submission" date="2019-05" db="EMBL/GenBank/DDBJ databases">
        <title>Algicella ahnfeltiae gen. nov., sp. nov., a novel marine bacterium of the family Flavobacteriaceae isolated from a red alga.</title>
        <authorList>
            <person name="Nedashkovskaya O.I."/>
            <person name="Kukhlevskiy A.D."/>
            <person name="Kim S.-G."/>
            <person name="Zhukova N.V."/>
            <person name="Mikhailov V.V."/>
        </authorList>
    </citation>
    <scope>NUCLEOTIDE SEQUENCE [LARGE SCALE GENOMIC DNA]</scope>
    <source>
        <strain evidence="2 3">10Alg115</strain>
    </source>
</reference>
<evidence type="ECO:0000313" key="3">
    <source>
        <dbReference type="Proteomes" id="UP000306229"/>
    </source>
</evidence>
<feature type="transmembrane region" description="Helical" evidence="1">
    <location>
        <begin position="34"/>
        <end position="52"/>
    </location>
</feature>
<dbReference type="AlphaFoldDB" id="A0A5B7TZK4"/>
<feature type="transmembrane region" description="Helical" evidence="1">
    <location>
        <begin position="7"/>
        <end position="28"/>
    </location>
</feature>
<dbReference type="KEGG" id="fbe:FF125_20750"/>
<keyword evidence="3" id="KW-1185">Reference proteome</keyword>
<keyword evidence="1" id="KW-1133">Transmembrane helix</keyword>
<gene>
    <name evidence="2" type="ORF">FF125_20750</name>
</gene>
<evidence type="ECO:0000313" key="2">
    <source>
        <dbReference type="EMBL" id="QCX40751.1"/>
    </source>
</evidence>
<dbReference type="EMBL" id="CP040749">
    <property type="protein sequence ID" value="QCX40751.1"/>
    <property type="molecule type" value="Genomic_DNA"/>
</dbReference>